<accession>A0ABD1H824</accession>
<proteinExistence type="predicted"/>
<evidence type="ECO:0000313" key="2">
    <source>
        <dbReference type="EMBL" id="KAL1552580.1"/>
    </source>
</evidence>
<feature type="region of interest" description="Disordered" evidence="1">
    <location>
        <begin position="1"/>
        <end position="22"/>
    </location>
</feature>
<gene>
    <name evidence="2" type="ORF">AAHA92_13361</name>
</gene>
<comment type="caution">
    <text evidence="2">The sequence shown here is derived from an EMBL/GenBank/DDBJ whole genome shotgun (WGS) entry which is preliminary data.</text>
</comment>
<dbReference type="EMBL" id="JBEAFC010000006">
    <property type="protein sequence ID" value="KAL1552580.1"/>
    <property type="molecule type" value="Genomic_DNA"/>
</dbReference>
<protein>
    <submittedName>
        <fullName evidence="2">Uncharacterized protein</fullName>
    </submittedName>
</protein>
<dbReference type="Proteomes" id="UP001567538">
    <property type="component" value="Unassembled WGS sequence"/>
</dbReference>
<keyword evidence="3" id="KW-1185">Reference proteome</keyword>
<name>A0ABD1H824_SALDI</name>
<organism evidence="2 3">
    <name type="scientific">Salvia divinorum</name>
    <name type="common">Maria pastora</name>
    <name type="synonym">Diviner's sage</name>
    <dbReference type="NCBI Taxonomy" id="28513"/>
    <lineage>
        <taxon>Eukaryota</taxon>
        <taxon>Viridiplantae</taxon>
        <taxon>Streptophyta</taxon>
        <taxon>Embryophyta</taxon>
        <taxon>Tracheophyta</taxon>
        <taxon>Spermatophyta</taxon>
        <taxon>Magnoliopsida</taxon>
        <taxon>eudicotyledons</taxon>
        <taxon>Gunneridae</taxon>
        <taxon>Pentapetalae</taxon>
        <taxon>asterids</taxon>
        <taxon>lamiids</taxon>
        <taxon>Lamiales</taxon>
        <taxon>Lamiaceae</taxon>
        <taxon>Nepetoideae</taxon>
        <taxon>Mentheae</taxon>
        <taxon>Salviinae</taxon>
        <taxon>Salvia</taxon>
        <taxon>Salvia subgen. Calosphace</taxon>
    </lineage>
</organism>
<reference evidence="2 3" key="1">
    <citation type="submission" date="2024-06" db="EMBL/GenBank/DDBJ databases">
        <title>A chromosome level genome sequence of Diviner's sage (Salvia divinorum).</title>
        <authorList>
            <person name="Ford S.A."/>
            <person name="Ro D.-K."/>
            <person name="Ness R.W."/>
            <person name="Phillips M.A."/>
        </authorList>
    </citation>
    <scope>NUCLEOTIDE SEQUENCE [LARGE SCALE GENOMIC DNA]</scope>
    <source>
        <strain evidence="2">SAF-2024a</strain>
        <tissue evidence="2">Leaf</tissue>
    </source>
</reference>
<feature type="compositionally biased region" description="Basic and acidic residues" evidence="1">
    <location>
        <begin position="1"/>
        <end position="14"/>
    </location>
</feature>
<sequence>MHSVDDGSQRDWQKQQKTTKQAHCSNNISLGVSLGEDQPSLVMAMFGVEIRECHSDAVQPHFSDVIVHVYHHSNPYRERRALHRAAVQQEKQNSKWKNGYHGSLQLQLFELSKFGC</sequence>
<dbReference type="AlphaFoldDB" id="A0ABD1H824"/>
<evidence type="ECO:0000313" key="3">
    <source>
        <dbReference type="Proteomes" id="UP001567538"/>
    </source>
</evidence>
<evidence type="ECO:0000256" key="1">
    <source>
        <dbReference type="SAM" id="MobiDB-lite"/>
    </source>
</evidence>